<dbReference type="Gene3D" id="1.10.443.10">
    <property type="entry name" value="Intergrase catalytic core"/>
    <property type="match status" value="1"/>
</dbReference>
<comment type="caution">
    <text evidence="3">The sequence shown here is derived from an EMBL/GenBank/DDBJ whole genome shotgun (WGS) entry which is preliminary data.</text>
</comment>
<dbReference type="GO" id="GO:0015074">
    <property type="term" value="P:DNA integration"/>
    <property type="evidence" value="ECO:0007669"/>
    <property type="project" value="InterPro"/>
</dbReference>
<sequence>MEDMDPSSWASTMARYQDWLIASGKKARTVELRLFHVGRFSRATVHGPNKIRAQHVLGYLGAKDWGPNTRLVVVGSLRDFFKWAVTFGVTDEDPTASIPRIPVPVSVPDPPSRKTIRAVLDSAEPRERLMIRLATDVGMKAGEIARAHVRDLRVNDDGDYVIKAQGTRKAPWLEVPPTLADEILTHKGYLFPGRIDGHNSAAYVSRLLSQTFGDRFTAEDLRHASGKAGKSVAPGFHAPSTVSLVEDADLGDNRAIQQQLRRIARDMEGDPSAALSEAKNLLESLFKQILTERGVAHSREHFEALYRMVSDALGLTRGVREDRILNGLAEVIQGMTQTRNALGAGHGQVDVSPAEPRHARLMFNTAVAIAEFLTETWRDVRESDAEPQHAPSDRG</sequence>
<dbReference type="EMBL" id="BNAI01000001">
    <property type="protein sequence ID" value="GHF08941.1"/>
    <property type="molecule type" value="Genomic_DNA"/>
</dbReference>
<gene>
    <name evidence="3" type="ORF">GCM10011600_07340</name>
</gene>
<dbReference type="InterPro" id="IPR013762">
    <property type="entry name" value="Integrase-like_cat_sf"/>
</dbReference>
<evidence type="ECO:0000259" key="2">
    <source>
        <dbReference type="Pfam" id="PF14355"/>
    </source>
</evidence>
<reference evidence="3" key="2">
    <citation type="submission" date="2020-09" db="EMBL/GenBank/DDBJ databases">
        <authorList>
            <person name="Sun Q."/>
            <person name="Zhou Y."/>
        </authorList>
    </citation>
    <scope>NUCLEOTIDE SEQUENCE</scope>
    <source>
        <strain evidence="3">CGMCC 1.16548</strain>
    </source>
</reference>
<keyword evidence="4" id="KW-1185">Reference proteome</keyword>
<feature type="domain" description="Abortive infection protein-like C-terminal" evidence="2">
    <location>
        <begin position="305"/>
        <end position="374"/>
    </location>
</feature>
<protein>
    <recommendedName>
        <fullName evidence="2">Abortive infection protein-like C-terminal domain-containing protein</fullName>
    </recommendedName>
</protein>
<dbReference type="InterPro" id="IPR011010">
    <property type="entry name" value="DNA_brk_join_enz"/>
</dbReference>
<dbReference type="SUPFAM" id="SSF56349">
    <property type="entry name" value="DNA breaking-rejoining enzymes"/>
    <property type="match status" value="1"/>
</dbReference>
<reference evidence="3" key="1">
    <citation type="journal article" date="2014" name="Int. J. Syst. Evol. Microbiol.">
        <title>Complete genome sequence of Corynebacterium casei LMG S-19264T (=DSM 44701T), isolated from a smear-ripened cheese.</title>
        <authorList>
            <consortium name="US DOE Joint Genome Institute (JGI-PGF)"/>
            <person name="Walter F."/>
            <person name="Albersmeier A."/>
            <person name="Kalinowski J."/>
            <person name="Ruckert C."/>
        </authorList>
    </citation>
    <scope>NUCLEOTIDE SEQUENCE</scope>
    <source>
        <strain evidence="3">CGMCC 1.16548</strain>
    </source>
</reference>
<dbReference type="Pfam" id="PF14355">
    <property type="entry name" value="Abi_C"/>
    <property type="match status" value="1"/>
</dbReference>
<dbReference type="GO" id="GO:0003677">
    <property type="term" value="F:DNA binding"/>
    <property type="evidence" value="ECO:0007669"/>
    <property type="project" value="InterPro"/>
</dbReference>
<dbReference type="InterPro" id="IPR026001">
    <property type="entry name" value="Abi-like_C"/>
</dbReference>
<dbReference type="RefSeq" id="WP_191281984.1">
    <property type="nucleotide sequence ID" value="NZ_BNAI01000001.1"/>
</dbReference>
<evidence type="ECO:0000256" key="1">
    <source>
        <dbReference type="ARBA" id="ARBA00023172"/>
    </source>
</evidence>
<evidence type="ECO:0000313" key="4">
    <source>
        <dbReference type="Proteomes" id="UP000617531"/>
    </source>
</evidence>
<dbReference type="Proteomes" id="UP000617531">
    <property type="component" value="Unassembled WGS sequence"/>
</dbReference>
<organism evidence="3 4">
    <name type="scientific">Pseudolysinimonas yzui</name>
    <dbReference type="NCBI Taxonomy" id="2708254"/>
    <lineage>
        <taxon>Bacteria</taxon>
        <taxon>Bacillati</taxon>
        <taxon>Actinomycetota</taxon>
        <taxon>Actinomycetes</taxon>
        <taxon>Micrococcales</taxon>
        <taxon>Microbacteriaceae</taxon>
        <taxon>Pseudolysinimonas</taxon>
    </lineage>
</organism>
<proteinExistence type="predicted"/>
<dbReference type="AlphaFoldDB" id="A0A8J3LYG8"/>
<name>A0A8J3LYG8_9MICO</name>
<dbReference type="GO" id="GO:0006310">
    <property type="term" value="P:DNA recombination"/>
    <property type="evidence" value="ECO:0007669"/>
    <property type="project" value="UniProtKB-KW"/>
</dbReference>
<evidence type="ECO:0000313" key="3">
    <source>
        <dbReference type="EMBL" id="GHF08941.1"/>
    </source>
</evidence>
<accession>A0A8J3LYG8</accession>
<keyword evidence="1" id="KW-0233">DNA recombination</keyword>